<feature type="transmembrane region" description="Helical" evidence="1">
    <location>
        <begin position="6"/>
        <end position="24"/>
    </location>
</feature>
<feature type="transmembrane region" description="Helical" evidence="1">
    <location>
        <begin position="36"/>
        <end position="58"/>
    </location>
</feature>
<dbReference type="KEGG" id="lha:LHA_2791"/>
<dbReference type="RefSeq" id="WP_045106917.1">
    <property type="nucleotide sequence ID" value="NZ_LN681225.1"/>
</dbReference>
<feature type="transmembrane region" description="Helical" evidence="1">
    <location>
        <begin position="162"/>
        <end position="184"/>
    </location>
</feature>
<evidence type="ECO:0000259" key="2">
    <source>
        <dbReference type="Pfam" id="PF07670"/>
    </source>
</evidence>
<dbReference type="STRING" id="449.LHA_2791"/>
<dbReference type="EMBL" id="LN681225">
    <property type="protein sequence ID" value="CEK11786.1"/>
    <property type="molecule type" value="Genomic_DNA"/>
</dbReference>
<evidence type="ECO:0000256" key="1">
    <source>
        <dbReference type="SAM" id="Phobius"/>
    </source>
</evidence>
<dbReference type="InterPro" id="IPR011642">
    <property type="entry name" value="Gate_dom"/>
</dbReference>
<reference evidence="4" key="1">
    <citation type="submission" date="2014-09" db="EMBL/GenBank/DDBJ databases">
        <authorList>
            <person name="Gomez-Valero L."/>
        </authorList>
    </citation>
    <scope>NUCLEOTIDE SEQUENCE [LARGE SCALE GENOMIC DNA]</scope>
    <source>
        <strain evidence="4">ATCC35250</strain>
    </source>
</reference>
<dbReference type="PATRIC" id="fig|449.7.peg.2406"/>
<feature type="domain" description="Nucleoside transporter/FeoB GTPase Gate" evidence="2">
    <location>
        <begin position="42"/>
        <end position="151"/>
    </location>
</feature>
<feature type="transmembrane region" description="Helical" evidence="1">
    <location>
        <begin position="133"/>
        <end position="156"/>
    </location>
</feature>
<accession>A0A0A8UW74</accession>
<dbReference type="OrthoDB" id="9805623at2"/>
<sequence>MLNAIWLSMILLSVIVGVAQGRLDQVVHSVTDSAKLGFEIALGLTGIMTLWLGIMGIASESGLVNRFAKFLKPVMRPLFPDVPVEHPAMGAMILNIAANMLGLANAATPFGLQAMKELQKLNNNAQEASNAMCTFLAINTSSVQLIPATAIAFLAANGSTQPSSIIVSALAATTVSTIVAIVAVKQLAKLPAYRIKGQIINE</sequence>
<dbReference type="Pfam" id="PF07670">
    <property type="entry name" value="Gate"/>
    <property type="match status" value="1"/>
</dbReference>
<proteinExistence type="predicted"/>
<keyword evidence="1" id="KW-0472">Membrane</keyword>
<protein>
    <submittedName>
        <fullName evidence="3">Spore maturation protein A</fullName>
    </submittedName>
</protein>
<keyword evidence="4" id="KW-1185">Reference proteome</keyword>
<evidence type="ECO:0000313" key="4">
    <source>
        <dbReference type="Proteomes" id="UP000032803"/>
    </source>
</evidence>
<keyword evidence="1" id="KW-0812">Transmembrane</keyword>
<keyword evidence="1" id="KW-1133">Transmembrane helix</keyword>
<dbReference type="HOGENOM" id="CLU_089992_1_0_6"/>
<organism evidence="3 4">
    <name type="scientific">Legionella hackeliae</name>
    <dbReference type="NCBI Taxonomy" id="449"/>
    <lineage>
        <taxon>Bacteria</taxon>
        <taxon>Pseudomonadati</taxon>
        <taxon>Pseudomonadota</taxon>
        <taxon>Gammaproteobacteria</taxon>
        <taxon>Legionellales</taxon>
        <taxon>Legionellaceae</taxon>
        <taxon>Legionella</taxon>
    </lineage>
</organism>
<feature type="transmembrane region" description="Helical" evidence="1">
    <location>
        <begin position="88"/>
        <end position="112"/>
    </location>
</feature>
<name>A0A0A8UW74_LEGHA</name>
<dbReference type="AlphaFoldDB" id="A0A0A8UW74"/>
<dbReference type="Proteomes" id="UP000032803">
    <property type="component" value="Chromosome I"/>
</dbReference>
<evidence type="ECO:0000313" key="3">
    <source>
        <dbReference type="EMBL" id="CEK11786.1"/>
    </source>
</evidence>
<gene>
    <name evidence="3" type="primary">spmA</name>
    <name evidence="3" type="ORF">LHA_2791</name>
</gene>